<organism evidence="1 2">
    <name type="scientific">Streptomyces taklimakanensis</name>
    <dbReference type="NCBI Taxonomy" id="2569853"/>
    <lineage>
        <taxon>Bacteria</taxon>
        <taxon>Bacillati</taxon>
        <taxon>Actinomycetota</taxon>
        <taxon>Actinomycetes</taxon>
        <taxon>Kitasatosporales</taxon>
        <taxon>Streptomycetaceae</taxon>
        <taxon>Streptomyces</taxon>
    </lineage>
</organism>
<accession>A0A6G2BEF9</accession>
<dbReference type="Proteomes" id="UP000473014">
    <property type="component" value="Unassembled WGS sequence"/>
</dbReference>
<sequence>MSVDVHYGDKQGLDRTRRYLVPVARLPLPDEPDLVHLALYQWLPQFDAWATGPSICGRSTTQGPLPDGTAITCPACEEHRPDYERHLAGHGQSPEQQLAEVCRLLSQWGPRLMETQPVLFRKLDDLLQLSGPKEP</sequence>
<gene>
    <name evidence="1" type="ORF">F0L17_14475</name>
</gene>
<dbReference type="OrthoDB" id="4301188at2"/>
<protein>
    <submittedName>
        <fullName evidence="1">Uncharacterized protein</fullName>
    </submittedName>
</protein>
<reference evidence="1 2" key="1">
    <citation type="submission" date="2019-11" db="EMBL/GenBank/DDBJ databases">
        <authorList>
            <person name="Yuan L."/>
        </authorList>
    </citation>
    <scope>NUCLEOTIDE SEQUENCE [LARGE SCALE GENOMIC DNA]</scope>
    <source>
        <strain evidence="1 2">TRM43335</strain>
    </source>
</reference>
<keyword evidence="2" id="KW-1185">Reference proteome</keyword>
<evidence type="ECO:0000313" key="1">
    <source>
        <dbReference type="EMBL" id="MTE20292.1"/>
    </source>
</evidence>
<dbReference type="AlphaFoldDB" id="A0A6G2BEF9"/>
<name>A0A6G2BEF9_9ACTN</name>
<evidence type="ECO:0000313" key="2">
    <source>
        <dbReference type="Proteomes" id="UP000473014"/>
    </source>
</evidence>
<dbReference type="RefSeq" id="WP_155071403.1">
    <property type="nucleotide sequence ID" value="NZ_WIXO01000001.1"/>
</dbReference>
<dbReference type="EMBL" id="WIXO01000001">
    <property type="protein sequence ID" value="MTE20292.1"/>
    <property type="molecule type" value="Genomic_DNA"/>
</dbReference>
<proteinExistence type="predicted"/>
<comment type="caution">
    <text evidence="1">The sequence shown here is derived from an EMBL/GenBank/DDBJ whole genome shotgun (WGS) entry which is preliminary data.</text>
</comment>